<keyword evidence="3" id="KW-1185">Reference proteome</keyword>
<feature type="transmembrane region" description="Helical" evidence="1">
    <location>
        <begin position="224"/>
        <end position="242"/>
    </location>
</feature>
<feature type="transmembrane region" description="Helical" evidence="1">
    <location>
        <begin position="20"/>
        <end position="44"/>
    </location>
</feature>
<keyword evidence="1" id="KW-1133">Transmembrane helix</keyword>
<feature type="transmembrane region" description="Helical" evidence="1">
    <location>
        <begin position="64"/>
        <end position="84"/>
    </location>
</feature>
<dbReference type="EMBL" id="JBHSCW010000007">
    <property type="protein sequence ID" value="MFC4352603.1"/>
    <property type="molecule type" value="Genomic_DNA"/>
</dbReference>
<sequence length="405" mass="43676">MAAMKTEDSRPLRTASGFALFAYGFRPFFLGAGVYALLALLIWLHALSGGSWPVGFMSAMDWHAHEMVFGFAAAAMAGFLLTAAPNWTGEGGYSGWRLVVLALVWLGGRLALNPYLPLPPAWAALVDLAFFPLLVLTVLPGLIRARSRRNAVFPVLLLVFWSGNLLFHLEQLGATQATARMGIFLAINTLLLVLAMLGGRIIPAFTRNYLKARGTEVSLESPRWLEVLTLVSLLAVLLLDLVVAGSRVTGWAALIAGLLTGARLACWQGWRAWNAPIVWILHAGFLWVPVGLLLKGMWLVWAIPIASAWLHAITIGAFATMILAVMTRATLGHTGRAIVAGKLTVLCYVLVLGAALLRVLLPVLDPAIYQATLVLSGAAWIGAFALFVVVYGPFLIRPRVDGRPG</sequence>
<dbReference type="RefSeq" id="WP_382422956.1">
    <property type="nucleotide sequence ID" value="NZ_JBHSCW010000007.1"/>
</dbReference>
<accession>A0ABV8UQ37</accession>
<evidence type="ECO:0000256" key="1">
    <source>
        <dbReference type="SAM" id="Phobius"/>
    </source>
</evidence>
<dbReference type="InterPro" id="IPR010266">
    <property type="entry name" value="NnrS"/>
</dbReference>
<organism evidence="2 3">
    <name type="scientific">Fodinicurvata halophila</name>
    <dbReference type="NCBI Taxonomy" id="1419723"/>
    <lineage>
        <taxon>Bacteria</taxon>
        <taxon>Pseudomonadati</taxon>
        <taxon>Pseudomonadota</taxon>
        <taxon>Alphaproteobacteria</taxon>
        <taxon>Rhodospirillales</taxon>
        <taxon>Rhodovibrionaceae</taxon>
        <taxon>Fodinicurvata</taxon>
    </lineage>
</organism>
<feature type="transmembrane region" description="Helical" evidence="1">
    <location>
        <begin position="181"/>
        <end position="203"/>
    </location>
</feature>
<keyword evidence="1" id="KW-0472">Membrane</keyword>
<proteinExistence type="predicted"/>
<evidence type="ECO:0000313" key="3">
    <source>
        <dbReference type="Proteomes" id="UP001595799"/>
    </source>
</evidence>
<feature type="transmembrane region" description="Helical" evidence="1">
    <location>
        <begin position="248"/>
        <end position="266"/>
    </location>
</feature>
<dbReference type="Proteomes" id="UP001595799">
    <property type="component" value="Unassembled WGS sequence"/>
</dbReference>
<comment type="caution">
    <text evidence="2">The sequence shown here is derived from an EMBL/GenBank/DDBJ whole genome shotgun (WGS) entry which is preliminary data.</text>
</comment>
<reference evidence="3" key="1">
    <citation type="journal article" date="2019" name="Int. J. Syst. Evol. Microbiol.">
        <title>The Global Catalogue of Microorganisms (GCM) 10K type strain sequencing project: providing services to taxonomists for standard genome sequencing and annotation.</title>
        <authorList>
            <consortium name="The Broad Institute Genomics Platform"/>
            <consortium name="The Broad Institute Genome Sequencing Center for Infectious Disease"/>
            <person name="Wu L."/>
            <person name="Ma J."/>
        </authorList>
    </citation>
    <scope>NUCLEOTIDE SEQUENCE [LARGE SCALE GENOMIC DNA]</scope>
    <source>
        <strain evidence="3">CECT 8472</strain>
    </source>
</reference>
<dbReference type="Pfam" id="PF05940">
    <property type="entry name" value="NnrS"/>
    <property type="match status" value="1"/>
</dbReference>
<feature type="transmembrane region" description="Helical" evidence="1">
    <location>
        <begin position="278"/>
        <end position="303"/>
    </location>
</feature>
<feature type="transmembrane region" description="Helical" evidence="1">
    <location>
        <begin position="96"/>
        <end position="115"/>
    </location>
</feature>
<feature type="transmembrane region" description="Helical" evidence="1">
    <location>
        <begin position="121"/>
        <end position="139"/>
    </location>
</feature>
<feature type="transmembrane region" description="Helical" evidence="1">
    <location>
        <begin position="367"/>
        <end position="396"/>
    </location>
</feature>
<keyword evidence="1" id="KW-0812">Transmembrane</keyword>
<protein>
    <submittedName>
        <fullName evidence="2">NnrS family protein</fullName>
    </submittedName>
</protein>
<gene>
    <name evidence="2" type="ORF">ACFOW6_13710</name>
</gene>
<feature type="transmembrane region" description="Helical" evidence="1">
    <location>
        <begin position="309"/>
        <end position="331"/>
    </location>
</feature>
<name>A0ABV8UQ37_9PROT</name>
<evidence type="ECO:0000313" key="2">
    <source>
        <dbReference type="EMBL" id="MFC4352603.1"/>
    </source>
</evidence>
<feature type="transmembrane region" description="Helical" evidence="1">
    <location>
        <begin position="151"/>
        <end position="169"/>
    </location>
</feature>
<feature type="transmembrane region" description="Helical" evidence="1">
    <location>
        <begin position="343"/>
        <end position="361"/>
    </location>
</feature>